<evidence type="ECO:0000313" key="2">
    <source>
        <dbReference type="Proteomes" id="UP001150603"/>
    </source>
</evidence>
<dbReference type="Proteomes" id="UP001150603">
    <property type="component" value="Unassembled WGS sequence"/>
</dbReference>
<evidence type="ECO:0000313" key="1">
    <source>
        <dbReference type="EMBL" id="KAJ1932376.1"/>
    </source>
</evidence>
<gene>
    <name evidence="1" type="ORF">FBU59_006391</name>
</gene>
<comment type="caution">
    <text evidence="1">The sequence shown here is derived from an EMBL/GenBank/DDBJ whole genome shotgun (WGS) entry which is preliminary data.</text>
</comment>
<proteinExistence type="predicted"/>
<dbReference type="EMBL" id="JANBPW010005553">
    <property type="protein sequence ID" value="KAJ1932376.1"/>
    <property type="molecule type" value="Genomic_DNA"/>
</dbReference>
<protein>
    <submittedName>
        <fullName evidence="1">Uncharacterized protein</fullName>
    </submittedName>
</protein>
<reference evidence="1" key="1">
    <citation type="submission" date="2022-07" db="EMBL/GenBank/DDBJ databases">
        <title>Phylogenomic reconstructions and comparative analyses of Kickxellomycotina fungi.</title>
        <authorList>
            <person name="Reynolds N.K."/>
            <person name="Stajich J.E."/>
            <person name="Barry K."/>
            <person name="Grigoriev I.V."/>
            <person name="Crous P."/>
            <person name="Smith M.E."/>
        </authorList>
    </citation>
    <scope>NUCLEOTIDE SEQUENCE</scope>
    <source>
        <strain evidence="1">NRRL 5244</strain>
    </source>
</reference>
<keyword evidence="2" id="KW-1185">Reference proteome</keyword>
<name>A0ACC1J003_9FUNG</name>
<accession>A0ACC1J003</accession>
<organism evidence="1 2">
    <name type="scientific">Linderina macrospora</name>
    <dbReference type="NCBI Taxonomy" id="4868"/>
    <lineage>
        <taxon>Eukaryota</taxon>
        <taxon>Fungi</taxon>
        <taxon>Fungi incertae sedis</taxon>
        <taxon>Zoopagomycota</taxon>
        <taxon>Kickxellomycotina</taxon>
        <taxon>Kickxellomycetes</taxon>
        <taxon>Kickxellales</taxon>
        <taxon>Kickxellaceae</taxon>
        <taxon>Linderina</taxon>
    </lineage>
</organism>
<sequence length="254" mass="27480">MPFVKTADDVTTAGSILLLPAVSIGNVPQLAIDLFVNTLQLPRIGILDTPHLTPLSGPAGFDHQTNTRSVPLEVYQTPDKHWTIVQQRSPPLPHHHRAFAQELIEFIQQAGFAKVMLLASSDAALRNDKLIDGPQIRTISVGEDELTARFRALSVTDLHNAPSGEDGCGALKGALAHLHSAGVTKHLARLCLDAGVPLTACVSLVNEGDNVPDAVMMANAVNSALELMTDRTAQWRPPRSWEWLMPSNTPAEMF</sequence>